<evidence type="ECO:0000313" key="2">
    <source>
        <dbReference type="EMBL" id="MFH5228059.1"/>
    </source>
</evidence>
<dbReference type="EMBL" id="JBIMSO010000070">
    <property type="protein sequence ID" value="MFH5211150.1"/>
    <property type="molecule type" value="Genomic_DNA"/>
</dbReference>
<dbReference type="Proteomes" id="UP001609219">
    <property type="component" value="Unassembled WGS sequence"/>
</dbReference>
<dbReference type="EMBL" id="JBIMSN010000024">
    <property type="protein sequence ID" value="MFH5228059.1"/>
    <property type="molecule type" value="Genomic_DNA"/>
</dbReference>
<evidence type="ECO:0000313" key="1">
    <source>
        <dbReference type="EMBL" id="MFH5211150.1"/>
    </source>
</evidence>
<sequence>MHVACEGEAVGQMRFGLLVLDVSGVDLCVEEREPPSDAVLLAREEVEGDGSGVVGLHELGPFVTERVAFGLVSLGLVLGGLVESVELAGDQLAERRQDVLGYLHAPVVVFDGGFDVGHEHGLAFAVGALGVSAGAHEVGVDDAAPTLGVGQRQA</sequence>
<dbReference type="RefSeq" id="WP_395125645.1">
    <property type="nucleotide sequence ID" value="NZ_JBIMSN010000024.1"/>
</dbReference>
<accession>A0ABW7JZ74</accession>
<dbReference type="Proteomes" id="UP001609175">
    <property type="component" value="Unassembled WGS sequence"/>
</dbReference>
<keyword evidence="4" id="KW-1185">Reference proteome</keyword>
<gene>
    <name evidence="1" type="ORF">ACHIPZ_23505</name>
    <name evidence="2" type="ORF">ACHIRB_05570</name>
</gene>
<reference evidence="3 4" key="1">
    <citation type="submission" date="2024-10" db="EMBL/GenBank/DDBJ databases">
        <authorList>
            <person name="Riesco R."/>
        </authorList>
    </citation>
    <scope>NUCLEOTIDE SEQUENCE [LARGE SCALE GENOMIC DNA]</scope>
    <source>
        <strain evidence="1 3">NCIMB 15449</strain>
        <strain evidence="2 4">NCIMB 15450</strain>
    </source>
</reference>
<proteinExistence type="predicted"/>
<evidence type="ECO:0000313" key="3">
    <source>
        <dbReference type="Proteomes" id="UP001609175"/>
    </source>
</evidence>
<protein>
    <submittedName>
        <fullName evidence="2">Uncharacterized protein</fullName>
    </submittedName>
</protein>
<organism evidence="2 4">
    <name type="scientific">Antrihabitans spumae</name>
    <dbReference type="NCBI Taxonomy" id="3373370"/>
    <lineage>
        <taxon>Bacteria</taxon>
        <taxon>Bacillati</taxon>
        <taxon>Actinomycetota</taxon>
        <taxon>Actinomycetes</taxon>
        <taxon>Mycobacteriales</taxon>
        <taxon>Nocardiaceae</taxon>
        <taxon>Antrihabitans</taxon>
    </lineage>
</organism>
<name>A0ABW7JZ74_9NOCA</name>
<comment type="caution">
    <text evidence="2">The sequence shown here is derived from an EMBL/GenBank/DDBJ whole genome shotgun (WGS) entry which is preliminary data.</text>
</comment>
<evidence type="ECO:0000313" key="4">
    <source>
        <dbReference type="Proteomes" id="UP001609219"/>
    </source>
</evidence>